<dbReference type="Pfam" id="PF05670">
    <property type="entry name" value="NFACT-R_1"/>
    <property type="match status" value="1"/>
</dbReference>
<dbReference type="PANTHER" id="PTHR15239:SF6">
    <property type="entry name" value="RIBOSOME QUALITY CONTROL COMPLEX SUBUNIT NEMF"/>
    <property type="match status" value="1"/>
</dbReference>
<evidence type="ECO:0000256" key="2">
    <source>
        <dbReference type="ARBA" id="ARBA00008318"/>
    </source>
</evidence>
<dbReference type="GO" id="GO:0043023">
    <property type="term" value="F:ribosomal large subunit binding"/>
    <property type="evidence" value="ECO:0007669"/>
    <property type="project" value="TreeGrafter"/>
</dbReference>
<evidence type="ECO:0000256" key="4">
    <source>
        <dbReference type="ARBA" id="ARBA00023054"/>
    </source>
</evidence>
<feature type="region of interest" description="Disordered" evidence="6">
    <location>
        <begin position="565"/>
        <end position="590"/>
    </location>
</feature>
<feature type="region of interest" description="Disordered" evidence="6">
    <location>
        <begin position="396"/>
        <end position="426"/>
    </location>
</feature>
<feature type="compositionally biased region" description="Polar residues" evidence="6">
    <location>
        <begin position="884"/>
        <end position="893"/>
    </location>
</feature>
<evidence type="ECO:0000313" key="10">
    <source>
        <dbReference type="EMBL" id="SVP93612.1"/>
    </source>
</evidence>
<reference evidence="10" key="1">
    <citation type="submission" date="2018-07" db="EMBL/GenBank/DDBJ databases">
        <authorList>
            <person name="Quirk P.G."/>
            <person name="Krulwich T.A."/>
        </authorList>
    </citation>
    <scope>NUCLEOTIDE SEQUENCE</scope>
    <source>
        <strain evidence="10">Anand</strain>
    </source>
</reference>
<dbReference type="GO" id="GO:1990116">
    <property type="term" value="P:ribosome-associated ubiquitin-dependent protein catabolic process"/>
    <property type="evidence" value="ECO:0007669"/>
    <property type="project" value="TreeGrafter"/>
</dbReference>
<dbReference type="GO" id="GO:1990112">
    <property type="term" value="C:RQC complex"/>
    <property type="evidence" value="ECO:0007669"/>
    <property type="project" value="TreeGrafter"/>
</dbReference>
<dbReference type="Gene3D" id="2.30.310.10">
    <property type="entry name" value="ibrinogen binding protein from staphylococcus aureus domain"/>
    <property type="match status" value="1"/>
</dbReference>
<evidence type="ECO:0000259" key="7">
    <source>
        <dbReference type="Pfam" id="PF05670"/>
    </source>
</evidence>
<accession>A0A3B0MW03</accession>
<feature type="compositionally biased region" description="Low complexity" evidence="6">
    <location>
        <begin position="396"/>
        <end position="414"/>
    </location>
</feature>
<dbReference type="AlphaFoldDB" id="A0A3B0MW03"/>
<dbReference type="GO" id="GO:0000049">
    <property type="term" value="F:tRNA binding"/>
    <property type="evidence" value="ECO:0007669"/>
    <property type="project" value="TreeGrafter"/>
</dbReference>
<proteinExistence type="inferred from homology"/>
<dbReference type="InterPro" id="IPR021846">
    <property type="entry name" value="NFACT-C"/>
</dbReference>
<keyword evidence="4" id="KW-0175">Coiled coil</keyword>
<comment type="subcellular location">
    <subcellularLocation>
        <location evidence="1">Cytoplasm</location>
    </subcellularLocation>
</comment>
<feature type="compositionally biased region" description="Low complexity" evidence="6">
    <location>
        <begin position="565"/>
        <end position="589"/>
    </location>
</feature>
<comment type="similarity">
    <text evidence="2">Belongs to the NEMF family.</text>
</comment>
<feature type="region of interest" description="Disordered" evidence="6">
    <location>
        <begin position="858"/>
        <end position="913"/>
    </location>
</feature>
<dbReference type="InterPro" id="IPR008532">
    <property type="entry name" value="NFACT_RNA-bd"/>
</dbReference>
<feature type="domain" description="NFACT RNA-binding" evidence="7">
    <location>
        <begin position="506"/>
        <end position="651"/>
    </location>
</feature>
<evidence type="ECO:0000256" key="6">
    <source>
        <dbReference type="SAM" id="MobiDB-lite"/>
    </source>
</evidence>
<feature type="compositionally biased region" description="Low complexity" evidence="6">
    <location>
        <begin position="858"/>
        <end position="877"/>
    </location>
</feature>
<gene>
    <name evidence="10" type="ORF">TAT_000260500</name>
    <name evidence="9" type="ORF">TAV_000260700</name>
</gene>
<dbReference type="PANTHER" id="PTHR15239">
    <property type="entry name" value="NUCLEAR EXPORT MEDIATOR FACTOR NEMF"/>
    <property type="match status" value="1"/>
</dbReference>
<feature type="domain" description="NFACT protein C-terminal" evidence="8">
    <location>
        <begin position="1094"/>
        <end position="1156"/>
    </location>
</feature>
<feature type="compositionally biased region" description="Acidic residues" evidence="6">
    <location>
        <begin position="688"/>
        <end position="710"/>
    </location>
</feature>
<evidence type="ECO:0000256" key="1">
    <source>
        <dbReference type="ARBA" id="ARBA00004496"/>
    </source>
</evidence>
<feature type="region of interest" description="Disordered" evidence="6">
    <location>
        <begin position="688"/>
        <end position="814"/>
    </location>
</feature>
<dbReference type="GO" id="GO:0072344">
    <property type="term" value="P:rescue of stalled ribosome"/>
    <property type="evidence" value="ECO:0007669"/>
    <property type="project" value="TreeGrafter"/>
</dbReference>
<keyword evidence="3" id="KW-0963">Cytoplasm</keyword>
<dbReference type="Pfam" id="PF05833">
    <property type="entry name" value="NFACT_N"/>
    <property type="match status" value="1"/>
</dbReference>
<feature type="compositionally biased region" description="Acidic residues" evidence="6">
    <location>
        <begin position="719"/>
        <end position="807"/>
    </location>
</feature>
<dbReference type="VEuPathDB" id="PiroplasmaDB:TA04725"/>
<dbReference type="InterPro" id="IPR051608">
    <property type="entry name" value="RQC_Subunit_NEMF"/>
</dbReference>
<dbReference type="FunFam" id="2.30.310.10:FF:000003">
    <property type="entry name" value="Zinc knuckle domain containing protein"/>
    <property type="match status" value="1"/>
</dbReference>
<evidence type="ECO:0000256" key="5">
    <source>
        <dbReference type="ARBA" id="ARBA00070414"/>
    </source>
</evidence>
<name>A0A3B0MW03_THEAN</name>
<protein>
    <recommendedName>
        <fullName evidence="5">Ribosome quality control complex subunit 2</fullName>
    </recommendedName>
</protein>
<evidence type="ECO:0000259" key="8">
    <source>
        <dbReference type="Pfam" id="PF11923"/>
    </source>
</evidence>
<dbReference type="EMBL" id="UIVT01000003">
    <property type="protein sequence ID" value="SVP93612.1"/>
    <property type="molecule type" value="Genomic_DNA"/>
</dbReference>
<evidence type="ECO:0000313" key="9">
    <source>
        <dbReference type="EMBL" id="SVP92809.1"/>
    </source>
</evidence>
<evidence type="ECO:0000256" key="3">
    <source>
        <dbReference type="ARBA" id="ARBA00022490"/>
    </source>
</evidence>
<dbReference type="GO" id="GO:0005737">
    <property type="term" value="C:cytoplasm"/>
    <property type="evidence" value="ECO:0007669"/>
    <property type="project" value="UniProtKB-SubCell"/>
</dbReference>
<sequence length="1185" mass="137060">MAKERLNAVDVAVTVSNLKKLITNLTLVNIYDITNRVFILKFSKNENKIYILIEIGCRIHSTQFLRSVDHLPSNFNAKLRKHLRNRRLRDISQMSQDRVIDFTFSSEEYAHHLIVQLFLPGNIYLTDSEYKVLTVLRPQNTGDKFFKVGTNYVYDMDYNSWFEVVKKPLVEELIVGRKLTEIIKSIFPSIHNAFILSVLQFKLKNTRGESVDSKELDRVYNLDDLDTVYQYVECVRMYLSELLSGNKIPGYLYKNARGEMEDFGLFEQENSEYFEDFNDAVDTFFTKHELAKQEKKSVDKKPTKINKIKIDQNKRELNLMEDIQKIDSKIKLLEEHVDVAENCLNLTKALIASGASWNDIYEQLQIQRKQNHPLVHYIKEIHIPTQTLIFYSNQNQDQQNEQNKQNENQHQQNQNKKDQQNKQNKKNIRDEVVVELDYRLNSHQNLKKLYNERKRLENKLERTRIGKEYALKKVTKSLKKEENKKTDKKGRDVKISSVRRRFWFEKFYWFITSQGYLVLAGRDALQNELLVKKYLTNGDLYFHADIHGASSVILKTNSTSNNNTFNLSNSTNTATTTTTNTTSLDNENSNVEDVSKRLKESIDEAGNFAVCLSTAWNEKFSVQSWWVYWHQVSKTPPTGEYVPQGSFVIRGKKNYLPPQKLEMGITYLFQVQPFHSLDEPIQDNENVEGDVVEDGEPGDHESEDEEDGDEALERQDTVVSDDEDDEEGDTEEEDGEGEEEDTVEDEDEVTVNSDDEEDTEDPDNTLEGQDEEDTEDPDNNLEEDDDDTLETDDPEEVDVQEDSETEDTAEKSVRIGHIEMLEEYEANINKRTRGRLPTAHPLKFKLLKLKNQLQKLNLTKHSSKSSKSSSNQLSTKSSTDHSTELPTKSTDQTDQQDELIDSVDPNTKSTVRKSVRILEPEKLEHTEEAVRKIRSRKLTCLNPNLSKLNDFIPFDTQDSDDKINTDTVKFDTKLKNMNTEVKNPKTEPKNMNSEVKNVKEEKKRGSNRMMRFINQKVNKIKKKYGQDDEETQELRRLLTGSKKIQQKSQKTQITTTSITINQTGKFSHGNSVVSSQGGKFKEIETISDKELEYYMKQLSCLTKDLKEDDDVINVIPMCAPYSAIKHYKNALKLVPGNSKKGTIATQSLQHFIKNDPERANYLKLITTDQLTLTLIGNCKFTSSKM</sequence>
<dbReference type="Pfam" id="PF11923">
    <property type="entry name" value="NFACT-C"/>
    <property type="match status" value="1"/>
</dbReference>
<feature type="region of interest" description="Disordered" evidence="6">
    <location>
        <begin position="980"/>
        <end position="1004"/>
    </location>
</feature>
<dbReference type="EMBL" id="UIVS01000003">
    <property type="protein sequence ID" value="SVP92809.1"/>
    <property type="molecule type" value="Genomic_DNA"/>
</dbReference>
<organism evidence="10">
    <name type="scientific">Theileria annulata</name>
    <dbReference type="NCBI Taxonomy" id="5874"/>
    <lineage>
        <taxon>Eukaryota</taxon>
        <taxon>Sar</taxon>
        <taxon>Alveolata</taxon>
        <taxon>Apicomplexa</taxon>
        <taxon>Aconoidasida</taxon>
        <taxon>Piroplasmida</taxon>
        <taxon>Theileriidae</taxon>
        <taxon>Theileria</taxon>
    </lineage>
</organism>